<keyword evidence="10 23" id="KW-0418">Kinase</keyword>
<organism evidence="23 24">
    <name type="scientific">Aphanothece sacrum FPU1</name>
    <dbReference type="NCBI Taxonomy" id="1920663"/>
    <lineage>
        <taxon>Bacteria</taxon>
        <taxon>Bacillati</taxon>
        <taxon>Cyanobacteriota</taxon>
        <taxon>Cyanophyceae</taxon>
        <taxon>Oscillatoriophycideae</taxon>
        <taxon>Chroococcales</taxon>
        <taxon>Aphanothecaceae</taxon>
        <taxon>Aphanothece</taxon>
    </lineage>
</organism>
<name>A0A401IJW4_APHSA</name>
<dbReference type="InterPro" id="IPR003594">
    <property type="entry name" value="HATPase_dom"/>
</dbReference>
<reference evidence="24" key="1">
    <citation type="submission" date="2017-05" db="EMBL/GenBank/DDBJ databases">
        <title>Physiological properties and genetic analysis related to exopolysaccharide production of fresh-water unicellular cyanobacterium Aphanothece sacrum, Suizenji Nori, that has been cultured as a food source in Japan.</title>
        <authorList>
            <person name="Kanesaki Y."/>
            <person name="Yoshikawa S."/>
            <person name="Ohki K."/>
        </authorList>
    </citation>
    <scope>NUCLEOTIDE SEQUENCE [LARGE SCALE GENOMIC DNA]</scope>
    <source>
        <strain evidence="24">FPU1</strain>
    </source>
</reference>
<evidence type="ECO:0000256" key="16">
    <source>
        <dbReference type="ARBA" id="ARBA00074306"/>
    </source>
</evidence>
<dbReference type="SUPFAM" id="SSF158472">
    <property type="entry name" value="HAMP domain-like"/>
    <property type="match status" value="1"/>
</dbReference>
<evidence type="ECO:0000256" key="2">
    <source>
        <dbReference type="ARBA" id="ARBA00004651"/>
    </source>
</evidence>
<keyword evidence="5" id="KW-1003">Cell membrane</keyword>
<dbReference type="InterPro" id="IPR036097">
    <property type="entry name" value="HisK_dim/P_sf"/>
</dbReference>
<evidence type="ECO:0000256" key="15">
    <source>
        <dbReference type="ARBA" id="ARBA00023306"/>
    </source>
</evidence>
<comment type="catalytic activity">
    <reaction evidence="1">
        <text>ATP + protein L-histidine = ADP + protein N-phospho-L-histidine.</text>
        <dbReference type="EC" id="2.7.13.3"/>
    </reaction>
</comment>
<evidence type="ECO:0000256" key="8">
    <source>
        <dbReference type="ARBA" id="ARBA00022692"/>
    </source>
</evidence>
<dbReference type="CDD" id="cd16922">
    <property type="entry name" value="HATPase_EvgS-ArcB-TorS-like"/>
    <property type="match status" value="1"/>
</dbReference>
<sequence length="917" mass="103939">MNNNFKRFPLRLILILPFVLQIFGAVGLVGYLSFRSGRQSVVELINPLEEEIASRVEKETINFLRTPHLVNQVLLSSIYSGNLNLEDKPALEKLFFTQIKSHGIVSYLFYLDNFGNFTGVQQLDNGQFINKIKDKSTGKNRNIYELDEQGRRVKLIKSTEFDSKEYFSFPHSKDTKIKKIDQSTWSKVSLSSSVLALEIKALTPVYSKIGKLQGVLGVELFLSQISQFLRKLKVSESGQYFILERSGEMIASSSLEYPYIEKNNRQFRLLATKSHDPLTQATAKHLLQKFGDFNQITSGQRFTFELNGQRQLVYVQPLKDPGGIDWLTIVVIPESDFMAQINANTQTTIILCILALIVAIILGLMTSRWITKPIVRLSKASVDIAQGDLNQQVEIQGIIELEVLSDSFNEMAQQLQASFNNLARTNQQLDLINQELETRVEQRTNELKQAKELAESANRAKSEFLANISHELRTPLNSILGFSQLMNRETSLTKPQQENIDIINRSGEHLLSLINDVLDLAKIDSGKMTFYPRDFDFYDLLDLIIKMLALKAKSKGLQLIFERSNELPRYINTDEKKLRQVLINLLSNAIKFTASGRVTLRVELGEKANNINFEVEDTGAGIAPDEIESLFEPFVQTEIGKKSQKGTGLGLPISKKFIELMGGKIKVSSVLGKGSIFQFTIQSNLSDTTQIKTHQATSRVIRLEPNQQEYRILVADDRTENRQLLLQLLQPIGFSLKEASNGQEAVEIWQQWQPHLIWMDMRMPVMNGYEATQNIKSHLQGQATAIIALTASTFEEEKVCVLAAGCDDFVRKPFSEEVIFQKIEQYLGVRYVYESIEAGDNFELASIEELTVEALRIMPDEWLRELAEAAALINNQLIAQLLSQIPKENQSLAQAIHKEVDDFDFEHILNLAQEAIK</sequence>
<feature type="coiled-coil region" evidence="18">
    <location>
        <begin position="426"/>
        <end position="467"/>
    </location>
</feature>
<gene>
    <name evidence="23" type="ORF">AsFPU1_2814</name>
</gene>
<dbReference type="PROSITE" id="PS50109">
    <property type="entry name" value="HIS_KIN"/>
    <property type="match status" value="1"/>
</dbReference>
<evidence type="ECO:0000259" key="22">
    <source>
        <dbReference type="PROSITE" id="PS50885"/>
    </source>
</evidence>
<dbReference type="SUPFAM" id="SSF47384">
    <property type="entry name" value="Homodimeric domain of signal transducing histidine kinase"/>
    <property type="match status" value="1"/>
</dbReference>
<dbReference type="InterPro" id="IPR003661">
    <property type="entry name" value="HisK_dim/P_dom"/>
</dbReference>
<keyword evidence="15" id="KW-0131">Cell cycle</keyword>
<feature type="transmembrane region" description="Helical" evidence="19">
    <location>
        <begin position="348"/>
        <end position="370"/>
    </location>
</feature>
<dbReference type="RefSeq" id="WP_124975158.1">
    <property type="nucleotide sequence ID" value="NZ_BDQK01000013.1"/>
</dbReference>
<evidence type="ECO:0000256" key="19">
    <source>
        <dbReference type="SAM" id="Phobius"/>
    </source>
</evidence>
<dbReference type="SMART" id="SM00448">
    <property type="entry name" value="REC"/>
    <property type="match status" value="1"/>
</dbReference>
<keyword evidence="8 19" id="KW-0812">Transmembrane</keyword>
<keyword evidence="24" id="KW-1185">Reference proteome</keyword>
<evidence type="ECO:0000259" key="20">
    <source>
        <dbReference type="PROSITE" id="PS50109"/>
    </source>
</evidence>
<dbReference type="PANTHER" id="PTHR43047">
    <property type="entry name" value="TWO-COMPONENT HISTIDINE PROTEIN KINASE"/>
    <property type="match status" value="1"/>
</dbReference>
<dbReference type="PRINTS" id="PR00344">
    <property type="entry name" value="BCTRLSENSOR"/>
</dbReference>
<keyword evidence="13" id="KW-0902">Two-component regulatory system</keyword>
<evidence type="ECO:0000256" key="18">
    <source>
        <dbReference type="SAM" id="Coils"/>
    </source>
</evidence>
<evidence type="ECO:0000313" key="24">
    <source>
        <dbReference type="Proteomes" id="UP000287247"/>
    </source>
</evidence>
<keyword evidence="6 17" id="KW-0597">Phosphoprotein</keyword>
<evidence type="ECO:0000256" key="1">
    <source>
        <dbReference type="ARBA" id="ARBA00000085"/>
    </source>
</evidence>
<evidence type="ECO:0000256" key="9">
    <source>
        <dbReference type="ARBA" id="ARBA00022741"/>
    </source>
</evidence>
<evidence type="ECO:0000256" key="12">
    <source>
        <dbReference type="ARBA" id="ARBA00022989"/>
    </source>
</evidence>
<dbReference type="AlphaFoldDB" id="A0A401IJW4"/>
<dbReference type="SMART" id="SM00387">
    <property type="entry name" value="HATPase_c"/>
    <property type="match status" value="1"/>
</dbReference>
<keyword evidence="18" id="KW-0175">Coiled coil</keyword>
<keyword evidence="14 19" id="KW-0472">Membrane</keyword>
<dbReference type="CDD" id="cd06225">
    <property type="entry name" value="HAMP"/>
    <property type="match status" value="1"/>
</dbReference>
<dbReference type="SUPFAM" id="SSF52172">
    <property type="entry name" value="CheY-like"/>
    <property type="match status" value="1"/>
</dbReference>
<protein>
    <recommendedName>
        <fullName evidence="16">Circadian input-output histidine kinase CikA</fullName>
        <ecNumber evidence="4">2.7.13.3</ecNumber>
    </recommendedName>
</protein>
<keyword evidence="11" id="KW-0067">ATP-binding</keyword>
<evidence type="ECO:0000256" key="14">
    <source>
        <dbReference type="ARBA" id="ARBA00023136"/>
    </source>
</evidence>
<dbReference type="EC" id="2.7.13.3" evidence="4"/>
<dbReference type="InterPro" id="IPR004358">
    <property type="entry name" value="Sig_transdc_His_kin-like_C"/>
</dbReference>
<evidence type="ECO:0000256" key="11">
    <source>
        <dbReference type="ARBA" id="ARBA00022840"/>
    </source>
</evidence>
<dbReference type="Gene3D" id="3.40.50.2300">
    <property type="match status" value="1"/>
</dbReference>
<dbReference type="Gene3D" id="6.10.340.10">
    <property type="match status" value="1"/>
</dbReference>
<keyword evidence="12 19" id="KW-1133">Transmembrane helix</keyword>
<evidence type="ECO:0000256" key="10">
    <source>
        <dbReference type="ARBA" id="ARBA00022777"/>
    </source>
</evidence>
<feature type="domain" description="Response regulatory" evidence="21">
    <location>
        <begin position="711"/>
        <end position="827"/>
    </location>
</feature>
<evidence type="ECO:0000256" key="3">
    <source>
        <dbReference type="ARBA" id="ARBA00006402"/>
    </source>
</evidence>
<dbReference type="Gene3D" id="3.30.450.20">
    <property type="entry name" value="PAS domain"/>
    <property type="match status" value="1"/>
</dbReference>
<dbReference type="FunFam" id="1.10.287.130:FF:000038">
    <property type="entry name" value="Sensory transduction histidine kinase"/>
    <property type="match status" value="1"/>
</dbReference>
<comment type="subcellular location">
    <subcellularLocation>
        <location evidence="2">Cell membrane</location>
        <topology evidence="2">Multi-pass membrane protein</topology>
    </subcellularLocation>
</comment>
<dbReference type="InterPro" id="IPR001789">
    <property type="entry name" value="Sig_transdc_resp-reg_receiver"/>
</dbReference>
<evidence type="ECO:0000256" key="6">
    <source>
        <dbReference type="ARBA" id="ARBA00022553"/>
    </source>
</evidence>
<evidence type="ECO:0000256" key="4">
    <source>
        <dbReference type="ARBA" id="ARBA00012438"/>
    </source>
</evidence>
<feature type="domain" description="Histidine kinase" evidence="20">
    <location>
        <begin position="467"/>
        <end position="685"/>
    </location>
</feature>
<dbReference type="OrthoDB" id="9809348at2"/>
<feature type="domain" description="HAMP" evidence="22">
    <location>
        <begin position="368"/>
        <end position="420"/>
    </location>
</feature>
<evidence type="ECO:0000256" key="7">
    <source>
        <dbReference type="ARBA" id="ARBA00022679"/>
    </source>
</evidence>
<feature type="transmembrane region" description="Helical" evidence="19">
    <location>
        <begin position="12"/>
        <end position="34"/>
    </location>
</feature>
<dbReference type="PROSITE" id="PS50110">
    <property type="entry name" value="RESPONSE_REGULATORY"/>
    <property type="match status" value="1"/>
</dbReference>
<dbReference type="Pfam" id="PF00072">
    <property type="entry name" value="Response_reg"/>
    <property type="match status" value="1"/>
</dbReference>
<dbReference type="Gene3D" id="3.30.565.10">
    <property type="entry name" value="Histidine kinase-like ATPase, C-terminal domain"/>
    <property type="match status" value="1"/>
</dbReference>
<dbReference type="PROSITE" id="PS50885">
    <property type="entry name" value="HAMP"/>
    <property type="match status" value="1"/>
</dbReference>
<dbReference type="SUPFAM" id="SSF55874">
    <property type="entry name" value="ATPase domain of HSP90 chaperone/DNA topoisomerase II/histidine kinase"/>
    <property type="match status" value="1"/>
</dbReference>
<dbReference type="Gene3D" id="1.10.287.130">
    <property type="match status" value="1"/>
</dbReference>
<dbReference type="Pfam" id="PF02518">
    <property type="entry name" value="HATPase_c"/>
    <property type="match status" value="1"/>
</dbReference>
<evidence type="ECO:0000256" key="5">
    <source>
        <dbReference type="ARBA" id="ARBA00022475"/>
    </source>
</evidence>
<dbReference type="Pfam" id="PF02743">
    <property type="entry name" value="dCache_1"/>
    <property type="match status" value="1"/>
</dbReference>
<dbReference type="EMBL" id="BDQK01000013">
    <property type="protein sequence ID" value="GBF81401.1"/>
    <property type="molecule type" value="Genomic_DNA"/>
</dbReference>
<dbReference type="GO" id="GO:0000155">
    <property type="term" value="F:phosphorelay sensor kinase activity"/>
    <property type="evidence" value="ECO:0007669"/>
    <property type="project" value="InterPro"/>
</dbReference>
<dbReference type="SMART" id="SM00304">
    <property type="entry name" value="HAMP"/>
    <property type="match status" value="1"/>
</dbReference>
<evidence type="ECO:0000256" key="13">
    <source>
        <dbReference type="ARBA" id="ARBA00023012"/>
    </source>
</evidence>
<keyword evidence="7" id="KW-0808">Transferase</keyword>
<dbReference type="InterPro" id="IPR036890">
    <property type="entry name" value="HATPase_C_sf"/>
</dbReference>
<dbReference type="CDD" id="cd00082">
    <property type="entry name" value="HisKA"/>
    <property type="match status" value="1"/>
</dbReference>
<feature type="modified residue" description="4-aspartylphosphate" evidence="17">
    <location>
        <position position="760"/>
    </location>
</feature>
<evidence type="ECO:0000259" key="21">
    <source>
        <dbReference type="PROSITE" id="PS50110"/>
    </source>
</evidence>
<evidence type="ECO:0000256" key="17">
    <source>
        <dbReference type="PROSITE-ProRule" id="PRU00169"/>
    </source>
</evidence>
<comment type="similarity">
    <text evidence="3">In the N-terminal section; belongs to the phytochrome family.</text>
</comment>
<dbReference type="InterPro" id="IPR033479">
    <property type="entry name" value="dCache_1"/>
</dbReference>
<dbReference type="Pfam" id="PF00672">
    <property type="entry name" value="HAMP"/>
    <property type="match status" value="1"/>
</dbReference>
<keyword evidence="9" id="KW-0547">Nucleotide-binding</keyword>
<dbReference type="FunFam" id="3.30.565.10:FF:000010">
    <property type="entry name" value="Sensor histidine kinase RcsC"/>
    <property type="match status" value="1"/>
</dbReference>
<dbReference type="SMART" id="SM00388">
    <property type="entry name" value="HisKA"/>
    <property type="match status" value="1"/>
</dbReference>
<dbReference type="GO" id="GO:0005524">
    <property type="term" value="F:ATP binding"/>
    <property type="evidence" value="ECO:0007669"/>
    <property type="project" value="UniProtKB-KW"/>
</dbReference>
<dbReference type="InterPro" id="IPR003660">
    <property type="entry name" value="HAMP_dom"/>
</dbReference>
<accession>A0A401IJW4</accession>
<dbReference type="InterPro" id="IPR005467">
    <property type="entry name" value="His_kinase_dom"/>
</dbReference>
<comment type="caution">
    <text evidence="23">The sequence shown here is derived from an EMBL/GenBank/DDBJ whole genome shotgun (WGS) entry which is preliminary data.</text>
</comment>
<dbReference type="Proteomes" id="UP000287247">
    <property type="component" value="Unassembled WGS sequence"/>
</dbReference>
<dbReference type="InterPro" id="IPR011006">
    <property type="entry name" value="CheY-like_superfamily"/>
</dbReference>
<evidence type="ECO:0000313" key="23">
    <source>
        <dbReference type="EMBL" id="GBF81401.1"/>
    </source>
</evidence>
<dbReference type="CDD" id="cd17546">
    <property type="entry name" value="REC_hyHK_CKI1_RcsC-like"/>
    <property type="match status" value="1"/>
</dbReference>
<proteinExistence type="inferred from homology"/>
<dbReference type="Pfam" id="PF00512">
    <property type="entry name" value="HisKA"/>
    <property type="match status" value="1"/>
</dbReference>
<dbReference type="GO" id="GO:0005886">
    <property type="term" value="C:plasma membrane"/>
    <property type="evidence" value="ECO:0007669"/>
    <property type="project" value="UniProtKB-SubCell"/>
</dbReference>